<reference evidence="1" key="2">
    <citation type="journal article" date="2022" name="New Phytol.">
        <title>Evolutionary transition to the ectomycorrhizal habit in the genomes of a hyperdiverse lineage of mushroom-forming fungi.</title>
        <authorList>
            <person name="Looney B."/>
            <person name="Miyauchi S."/>
            <person name="Morin E."/>
            <person name="Drula E."/>
            <person name="Courty P.E."/>
            <person name="Kohler A."/>
            <person name="Kuo A."/>
            <person name="LaButti K."/>
            <person name="Pangilinan J."/>
            <person name="Lipzen A."/>
            <person name="Riley R."/>
            <person name="Andreopoulos W."/>
            <person name="He G."/>
            <person name="Johnson J."/>
            <person name="Nolan M."/>
            <person name="Tritt A."/>
            <person name="Barry K.W."/>
            <person name="Grigoriev I.V."/>
            <person name="Nagy L.G."/>
            <person name="Hibbett D."/>
            <person name="Henrissat B."/>
            <person name="Matheny P.B."/>
            <person name="Labbe J."/>
            <person name="Martin F.M."/>
        </authorList>
    </citation>
    <scope>NUCLEOTIDE SEQUENCE</scope>
    <source>
        <strain evidence="1">EC-137</strain>
    </source>
</reference>
<accession>A0ACB8Q5M9</accession>
<sequence>MSALATHRLLSLSGCEDTSAGWSLPRRPANTYGRSRGRRSRGLSMAGTASLASSQRCRRNTPARSGSPSLHNASLPEVPWLPDIEKSAGQEITELPTAASTGGDHPAPTYHRASVNELDTVCYEELLQEFFPSALPVNDTGAAGSLMDSSNEEDTGLKLDNAQTGLPQASNPSGALQAQPVPHFSPLAEEARKPRTSAYRAGVALAAHYLVALIAPAQESFKLGLYVVHLEDEDGVHTIIEEPHSAPQPRTIADVLDVLLAGRQGSRGREAIRCAIRCNYSLGVARDTPGLLLRLPHDLERIEAFKVVGPVNSRRRSNSFTGQSLAITPAFGKGRDAAIRRKYMPEGTAIFVVFFFPYVRVSEWYDEGRASMASPASVMMPPPGMPKMMGAKQPTKMTQLGRPGQQHGPVSLQTDRPGLRQTWAVPVAAALDFRTQVHWKKQGKNCLLAVSCQSTTYERTVYHNFDN</sequence>
<dbReference type="EMBL" id="MU274036">
    <property type="protein sequence ID" value="KAI0027035.1"/>
    <property type="molecule type" value="Genomic_DNA"/>
</dbReference>
<dbReference type="Proteomes" id="UP000814128">
    <property type="component" value="Unassembled WGS sequence"/>
</dbReference>
<keyword evidence="2" id="KW-1185">Reference proteome</keyword>
<name>A0ACB8Q5M9_9AGAM</name>
<gene>
    <name evidence="1" type="ORF">K488DRAFT_74869</name>
</gene>
<proteinExistence type="predicted"/>
<evidence type="ECO:0000313" key="2">
    <source>
        <dbReference type="Proteomes" id="UP000814128"/>
    </source>
</evidence>
<protein>
    <submittedName>
        <fullName evidence="1">Uncharacterized protein</fullName>
    </submittedName>
</protein>
<organism evidence="1 2">
    <name type="scientific">Vararia minispora EC-137</name>
    <dbReference type="NCBI Taxonomy" id="1314806"/>
    <lineage>
        <taxon>Eukaryota</taxon>
        <taxon>Fungi</taxon>
        <taxon>Dikarya</taxon>
        <taxon>Basidiomycota</taxon>
        <taxon>Agaricomycotina</taxon>
        <taxon>Agaricomycetes</taxon>
        <taxon>Russulales</taxon>
        <taxon>Lachnocladiaceae</taxon>
        <taxon>Vararia</taxon>
    </lineage>
</organism>
<evidence type="ECO:0000313" key="1">
    <source>
        <dbReference type="EMBL" id="KAI0027035.1"/>
    </source>
</evidence>
<reference evidence="1" key="1">
    <citation type="submission" date="2021-02" db="EMBL/GenBank/DDBJ databases">
        <authorList>
            <consortium name="DOE Joint Genome Institute"/>
            <person name="Ahrendt S."/>
            <person name="Looney B.P."/>
            <person name="Miyauchi S."/>
            <person name="Morin E."/>
            <person name="Drula E."/>
            <person name="Courty P.E."/>
            <person name="Chicoki N."/>
            <person name="Fauchery L."/>
            <person name="Kohler A."/>
            <person name="Kuo A."/>
            <person name="Labutti K."/>
            <person name="Pangilinan J."/>
            <person name="Lipzen A."/>
            <person name="Riley R."/>
            <person name="Andreopoulos W."/>
            <person name="He G."/>
            <person name="Johnson J."/>
            <person name="Barry K.W."/>
            <person name="Grigoriev I.V."/>
            <person name="Nagy L."/>
            <person name="Hibbett D."/>
            <person name="Henrissat B."/>
            <person name="Matheny P.B."/>
            <person name="Labbe J."/>
            <person name="Martin F."/>
        </authorList>
    </citation>
    <scope>NUCLEOTIDE SEQUENCE</scope>
    <source>
        <strain evidence="1">EC-137</strain>
    </source>
</reference>
<comment type="caution">
    <text evidence="1">The sequence shown here is derived from an EMBL/GenBank/DDBJ whole genome shotgun (WGS) entry which is preliminary data.</text>
</comment>